<reference evidence="7 8" key="1">
    <citation type="submission" date="2016-12" db="EMBL/GenBank/DDBJ databases">
        <authorList>
            <person name="Song W.-J."/>
            <person name="Kurnit D.M."/>
        </authorList>
    </citation>
    <scope>NUCLEOTIDE SEQUENCE [LARGE SCALE GENOMIC DNA]</scope>
    <source>
        <strain evidence="7 8">DSM 30827</strain>
    </source>
</reference>
<keyword evidence="4 7" id="KW-0413">Isomerase</keyword>
<dbReference type="NCBIfam" id="TIGR00543">
    <property type="entry name" value="isochor_syn"/>
    <property type="match status" value="1"/>
</dbReference>
<accession>A0A1Q2HW80</accession>
<name>A0A1Q2HW80_9CORY</name>
<evidence type="ECO:0000256" key="5">
    <source>
        <dbReference type="ARBA" id="ARBA00041564"/>
    </source>
</evidence>
<dbReference type="PANTHER" id="PTHR42839:SF2">
    <property type="entry name" value="ISOCHORISMATE SYNTHASE ENTC"/>
    <property type="match status" value="1"/>
</dbReference>
<dbReference type="KEGG" id="cgv:CGLAU_05700"/>
<evidence type="ECO:0000313" key="7">
    <source>
        <dbReference type="EMBL" id="AQQ15111.1"/>
    </source>
</evidence>
<organism evidence="7 8">
    <name type="scientific">Corynebacterium glaucum</name>
    <dbReference type="NCBI Taxonomy" id="187491"/>
    <lineage>
        <taxon>Bacteria</taxon>
        <taxon>Bacillati</taxon>
        <taxon>Actinomycetota</taxon>
        <taxon>Actinomycetes</taxon>
        <taxon>Mycobacteriales</taxon>
        <taxon>Corynebacteriaceae</taxon>
        <taxon>Corynebacterium</taxon>
    </lineage>
</organism>
<dbReference type="EMBL" id="CP019688">
    <property type="protein sequence ID" value="AQQ15111.1"/>
    <property type="molecule type" value="Genomic_DNA"/>
</dbReference>
<dbReference type="RefSeq" id="WP_095659844.1">
    <property type="nucleotide sequence ID" value="NZ_CP019688.1"/>
</dbReference>
<evidence type="ECO:0000313" key="8">
    <source>
        <dbReference type="Proteomes" id="UP000217209"/>
    </source>
</evidence>
<dbReference type="InterPro" id="IPR015890">
    <property type="entry name" value="Chorismate_C"/>
</dbReference>
<evidence type="ECO:0000259" key="6">
    <source>
        <dbReference type="Pfam" id="PF00425"/>
    </source>
</evidence>
<protein>
    <recommendedName>
        <fullName evidence="3">isochorismate synthase</fullName>
        <ecNumber evidence="3">5.4.4.2</ecNumber>
    </recommendedName>
    <alternativeName>
        <fullName evidence="5">Isochorismate mutase</fullName>
    </alternativeName>
</protein>
<dbReference type="InterPro" id="IPR019999">
    <property type="entry name" value="Anth_synth_I-like"/>
</dbReference>
<dbReference type="EC" id="5.4.4.2" evidence="3"/>
<dbReference type="PANTHER" id="PTHR42839">
    <property type="entry name" value="ISOCHORISMATE SYNTHASE ENTC"/>
    <property type="match status" value="1"/>
</dbReference>
<dbReference type="Pfam" id="PF00425">
    <property type="entry name" value="Chorismate_bind"/>
    <property type="match status" value="1"/>
</dbReference>
<dbReference type="GO" id="GO:0008909">
    <property type="term" value="F:isochorismate synthase activity"/>
    <property type="evidence" value="ECO:0007669"/>
    <property type="project" value="UniProtKB-EC"/>
</dbReference>
<dbReference type="AlphaFoldDB" id="A0A1Q2HW80"/>
<evidence type="ECO:0000256" key="3">
    <source>
        <dbReference type="ARBA" id="ARBA00012824"/>
    </source>
</evidence>
<proteinExistence type="inferred from homology"/>
<comment type="catalytic activity">
    <reaction evidence="1">
        <text>chorismate = isochorismate</text>
        <dbReference type="Rhea" id="RHEA:18985"/>
        <dbReference type="ChEBI" id="CHEBI:29748"/>
        <dbReference type="ChEBI" id="CHEBI:29780"/>
        <dbReference type="EC" id="5.4.4.2"/>
    </reaction>
</comment>
<feature type="domain" description="Chorismate-utilising enzyme C-terminal" evidence="6">
    <location>
        <begin position="105"/>
        <end position="369"/>
    </location>
</feature>
<evidence type="ECO:0000256" key="4">
    <source>
        <dbReference type="ARBA" id="ARBA00023235"/>
    </source>
</evidence>
<comment type="similarity">
    <text evidence="2">Belongs to the isochorismate synthase family.</text>
</comment>
<evidence type="ECO:0000256" key="2">
    <source>
        <dbReference type="ARBA" id="ARBA00005297"/>
    </source>
</evidence>
<evidence type="ECO:0000256" key="1">
    <source>
        <dbReference type="ARBA" id="ARBA00000799"/>
    </source>
</evidence>
<dbReference type="InterPro" id="IPR004561">
    <property type="entry name" value="IsoChor_synthase"/>
</dbReference>
<gene>
    <name evidence="7" type="primary">dhbC</name>
    <name evidence="7" type="ORF">CGLAU_05700</name>
</gene>
<dbReference type="Proteomes" id="UP000217209">
    <property type="component" value="Chromosome"/>
</dbReference>
<dbReference type="Gene3D" id="3.60.120.10">
    <property type="entry name" value="Anthranilate synthase"/>
    <property type="match status" value="1"/>
</dbReference>
<dbReference type="InterPro" id="IPR005801">
    <property type="entry name" value="ADC_synthase"/>
</dbReference>
<dbReference type="SUPFAM" id="SSF56322">
    <property type="entry name" value="ADC synthase"/>
    <property type="match status" value="1"/>
</dbReference>
<dbReference type="PRINTS" id="PR00095">
    <property type="entry name" value="ANTSNTHASEI"/>
</dbReference>
<keyword evidence="8" id="KW-1185">Reference proteome</keyword>
<sequence>MPSSRLPSRPSSAPDFLLSRTSGSVRTQGVERTFTDVREASAALTRGEVEMVVGALPFNKAEPAALTVPASIIREPGILNPHPYYREGPGAVLHARVAGFDPSPDEHLRRVALAVDEIRRTALEKVVLARAVDIAFDPPVDPRLVAARLIDLAASGDGFIADLSPAGRDGHFLVGSSPEVLVKRQGVRVSSYPLAGSAARKIDDPVADAAAGERLASSAKDLEEHRFVVEHIRDILAPFCTELTVPARPILEKTNEMWHLATPIAGILRESPTTPAPSALELAEMLYPTPAVCGTPQDAAAKMILQTESDRGFYAGAVGYTDASGDGEYMVAIRCAEVNGAGNQARAWAGGGLVASSDPQSELDETTAKLRTISRALSL</sequence>
<dbReference type="OrthoDB" id="9806579at2"/>